<gene>
    <name evidence="3" type="ORF">TCEB3V08_LOCUS4810</name>
</gene>
<dbReference type="AlphaFoldDB" id="A0A7R9GWA9"/>
<organism evidence="3">
    <name type="scientific">Timema cristinae</name>
    <name type="common">Walking stick</name>
    <dbReference type="NCBI Taxonomy" id="61476"/>
    <lineage>
        <taxon>Eukaryota</taxon>
        <taxon>Metazoa</taxon>
        <taxon>Ecdysozoa</taxon>
        <taxon>Arthropoda</taxon>
        <taxon>Hexapoda</taxon>
        <taxon>Insecta</taxon>
        <taxon>Pterygota</taxon>
        <taxon>Neoptera</taxon>
        <taxon>Polyneoptera</taxon>
        <taxon>Phasmatodea</taxon>
        <taxon>Timematodea</taxon>
        <taxon>Timematoidea</taxon>
        <taxon>Timematidae</taxon>
        <taxon>Timema</taxon>
    </lineage>
</organism>
<sequence length="363" mass="40338">MTPGYRNRIKKLCVKFQCSGDPQTSNSHLLGTQFKAGLANSRPTGIGKVEFEEVNPHLRGGRVEHHLGKTTPSSPDRDLNLDLPVLSSRAQHYKRVIQLRHRGGIPSLYSLLIGYMGSYSLHTLIVVTIRSIVYDIQWCSQSSAHHQHRWGNPGGACTLIESADSPNHTLRGMWTKLSLFHSTRAERQTQFLVIGLKLVTSDIVFQVVGVADDQAPIWEGGTVAWRAGGPPVELEEVNPHLRGGRVENHLGKTTPSSPDRDSNLDLPVLSSRAAQHDKRFSQLRHRGGVTWTRKLALCAWFVEVPTGDAGRSPWQPIKLRTRTLPVPATTPFWANFPKGSMRIASKLDWLVCGIVAFVTHNSR</sequence>
<keyword evidence="2" id="KW-0812">Transmembrane</keyword>
<feature type="region of interest" description="Disordered" evidence="1">
    <location>
        <begin position="244"/>
        <end position="265"/>
    </location>
</feature>
<name>A0A7R9GWA9_TIMCR</name>
<accession>A0A7R9GWA9</accession>
<keyword evidence="2" id="KW-0472">Membrane</keyword>
<keyword evidence="2" id="KW-1133">Transmembrane helix</keyword>
<feature type="transmembrane region" description="Helical" evidence="2">
    <location>
        <begin position="108"/>
        <end position="133"/>
    </location>
</feature>
<evidence type="ECO:0000256" key="1">
    <source>
        <dbReference type="SAM" id="MobiDB-lite"/>
    </source>
</evidence>
<evidence type="ECO:0000313" key="3">
    <source>
        <dbReference type="EMBL" id="CAD7399083.1"/>
    </source>
</evidence>
<protein>
    <submittedName>
        <fullName evidence="3">Uncharacterized protein</fullName>
    </submittedName>
</protein>
<dbReference type="EMBL" id="OC317786">
    <property type="protein sequence ID" value="CAD7399083.1"/>
    <property type="molecule type" value="Genomic_DNA"/>
</dbReference>
<evidence type="ECO:0000256" key="2">
    <source>
        <dbReference type="SAM" id="Phobius"/>
    </source>
</evidence>
<proteinExistence type="predicted"/>
<reference evidence="3" key="1">
    <citation type="submission" date="2020-11" db="EMBL/GenBank/DDBJ databases">
        <authorList>
            <person name="Tran Van P."/>
        </authorList>
    </citation>
    <scope>NUCLEOTIDE SEQUENCE</scope>
</reference>